<dbReference type="CDD" id="cd17324">
    <property type="entry name" value="MFS_NepI_like"/>
    <property type="match status" value="1"/>
</dbReference>
<feature type="transmembrane region" description="Helical" evidence="6">
    <location>
        <begin position="204"/>
        <end position="220"/>
    </location>
</feature>
<evidence type="ECO:0000256" key="6">
    <source>
        <dbReference type="SAM" id="Phobius"/>
    </source>
</evidence>
<dbReference type="RefSeq" id="WP_345633157.1">
    <property type="nucleotide sequence ID" value="NZ_BAABJQ010000015.1"/>
</dbReference>
<evidence type="ECO:0000256" key="2">
    <source>
        <dbReference type="ARBA" id="ARBA00022475"/>
    </source>
</evidence>
<feature type="transmembrane region" description="Helical" evidence="6">
    <location>
        <begin position="292"/>
        <end position="310"/>
    </location>
</feature>
<dbReference type="EMBL" id="BAABJQ010000015">
    <property type="protein sequence ID" value="GAA5191392.1"/>
    <property type="molecule type" value="Genomic_DNA"/>
</dbReference>
<organism evidence="8 9">
    <name type="scientific">Rugosimonospora acidiphila</name>
    <dbReference type="NCBI Taxonomy" id="556531"/>
    <lineage>
        <taxon>Bacteria</taxon>
        <taxon>Bacillati</taxon>
        <taxon>Actinomycetota</taxon>
        <taxon>Actinomycetes</taxon>
        <taxon>Micromonosporales</taxon>
        <taxon>Micromonosporaceae</taxon>
        <taxon>Rugosimonospora</taxon>
    </lineage>
</organism>
<dbReference type="SUPFAM" id="SSF103473">
    <property type="entry name" value="MFS general substrate transporter"/>
    <property type="match status" value="1"/>
</dbReference>
<sequence>MRRLPLAALSALAAAAFVAVTTEVLPVGLLNEIGAGLHIDASRTGLLVSVYAIVVAVCSVPLAALVRRWPARSVLCALLLGYAASNAVLAFAGAYWVALCARLLGGLAHAGFFSVIFVVAVQLAPARHGRAVAVVGSGVALALALGVPAATAVGAAVGWRWAFAGCAVAMLVLAALMAVVLPAEPRGAEPVRRPPVLGALRTRRALPVSLAIVVLTLGHYTPFTYLTPLLRESGVGPRQISIALLGYGCAGVLGVLAAGAVADRRPLPALLAAATLTAVSLLVLGATRGVPALTVMVVWGLTFGTLPTLIQTVALRAVPPDALDAAPAVVNAAFNVGIAGGAFLGSRELLVAAPPTLAFTGSALIAVSLLLLARIRPATGPGVNA</sequence>
<dbReference type="PANTHER" id="PTHR43124">
    <property type="entry name" value="PURINE EFFLUX PUMP PBUE"/>
    <property type="match status" value="1"/>
</dbReference>
<feature type="transmembrane region" description="Helical" evidence="6">
    <location>
        <begin position="269"/>
        <end position="286"/>
    </location>
</feature>
<evidence type="ECO:0000256" key="1">
    <source>
        <dbReference type="ARBA" id="ARBA00004651"/>
    </source>
</evidence>
<dbReference type="Gene3D" id="1.20.1250.20">
    <property type="entry name" value="MFS general substrate transporter like domains"/>
    <property type="match status" value="1"/>
</dbReference>
<feature type="transmembrane region" description="Helical" evidence="6">
    <location>
        <begin position="131"/>
        <end position="155"/>
    </location>
</feature>
<comment type="subcellular location">
    <subcellularLocation>
        <location evidence="1">Cell membrane</location>
        <topology evidence="1">Multi-pass membrane protein</topology>
    </subcellularLocation>
</comment>
<feature type="transmembrane region" description="Helical" evidence="6">
    <location>
        <begin position="73"/>
        <end position="97"/>
    </location>
</feature>
<dbReference type="Proteomes" id="UP001501570">
    <property type="component" value="Unassembled WGS sequence"/>
</dbReference>
<evidence type="ECO:0000313" key="9">
    <source>
        <dbReference type="Proteomes" id="UP001501570"/>
    </source>
</evidence>
<protein>
    <submittedName>
        <fullName evidence="8">MFS transporter</fullName>
    </submittedName>
</protein>
<dbReference type="Pfam" id="PF07690">
    <property type="entry name" value="MFS_1"/>
    <property type="match status" value="1"/>
</dbReference>
<dbReference type="InterPro" id="IPR050189">
    <property type="entry name" value="MFS_Efflux_Transporters"/>
</dbReference>
<feature type="transmembrane region" description="Helical" evidence="6">
    <location>
        <begin position="350"/>
        <end position="372"/>
    </location>
</feature>
<proteinExistence type="predicted"/>
<dbReference type="InterPro" id="IPR011701">
    <property type="entry name" value="MFS"/>
</dbReference>
<dbReference type="PROSITE" id="PS50850">
    <property type="entry name" value="MFS"/>
    <property type="match status" value="1"/>
</dbReference>
<comment type="caution">
    <text evidence="8">The sequence shown here is derived from an EMBL/GenBank/DDBJ whole genome shotgun (WGS) entry which is preliminary data.</text>
</comment>
<dbReference type="PANTHER" id="PTHR43124:SF3">
    <property type="entry name" value="CHLORAMPHENICOL EFFLUX PUMP RV0191"/>
    <property type="match status" value="1"/>
</dbReference>
<name>A0ABP9S6F4_9ACTN</name>
<gene>
    <name evidence="8" type="ORF">GCM10023322_48680</name>
</gene>
<dbReference type="InterPro" id="IPR020846">
    <property type="entry name" value="MFS_dom"/>
</dbReference>
<evidence type="ECO:0000256" key="3">
    <source>
        <dbReference type="ARBA" id="ARBA00022692"/>
    </source>
</evidence>
<feature type="transmembrane region" description="Helical" evidence="6">
    <location>
        <begin position="240"/>
        <end position="262"/>
    </location>
</feature>
<evidence type="ECO:0000256" key="4">
    <source>
        <dbReference type="ARBA" id="ARBA00022989"/>
    </source>
</evidence>
<evidence type="ECO:0000313" key="8">
    <source>
        <dbReference type="EMBL" id="GAA5191392.1"/>
    </source>
</evidence>
<feature type="domain" description="Major facilitator superfamily (MFS) profile" evidence="7">
    <location>
        <begin position="7"/>
        <end position="380"/>
    </location>
</feature>
<feature type="transmembrane region" description="Helical" evidence="6">
    <location>
        <begin position="46"/>
        <end position="66"/>
    </location>
</feature>
<keyword evidence="5 6" id="KW-0472">Membrane</keyword>
<evidence type="ECO:0000256" key="5">
    <source>
        <dbReference type="ARBA" id="ARBA00023136"/>
    </source>
</evidence>
<reference evidence="9" key="1">
    <citation type="journal article" date="2019" name="Int. J. Syst. Evol. Microbiol.">
        <title>The Global Catalogue of Microorganisms (GCM) 10K type strain sequencing project: providing services to taxonomists for standard genome sequencing and annotation.</title>
        <authorList>
            <consortium name="The Broad Institute Genomics Platform"/>
            <consortium name="The Broad Institute Genome Sequencing Center for Infectious Disease"/>
            <person name="Wu L."/>
            <person name="Ma J."/>
        </authorList>
    </citation>
    <scope>NUCLEOTIDE SEQUENCE [LARGE SCALE GENOMIC DNA]</scope>
    <source>
        <strain evidence="9">JCM 18304</strain>
    </source>
</reference>
<keyword evidence="4 6" id="KW-1133">Transmembrane helix</keyword>
<feature type="transmembrane region" description="Helical" evidence="6">
    <location>
        <begin position="322"/>
        <end position="344"/>
    </location>
</feature>
<feature type="transmembrane region" description="Helical" evidence="6">
    <location>
        <begin position="161"/>
        <end position="183"/>
    </location>
</feature>
<dbReference type="InterPro" id="IPR036259">
    <property type="entry name" value="MFS_trans_sf"/>
</dbReference>
<accession>A0ABP9S6F4</accession>
<evidence type="ECO:0000259" key="7">
    <source>
        <dbReference type="PROSITE" id="PS50850"/>
    </source>
</evidence>
<feature type="transmembrane region" description="Helical" evidence="6">
    <location>
        <begin position="103"/>
        <end position="124"/>
    </location>
</feature>
<keyword evidence="9" id="KW-1185">Reference proteome</keyword>
<keyword evidence="3 6" id="KW-0812">Transmembrane</keyword>
<keyword evidence="2" id="KW-1003">Cell membrane</keyword>